<dbReference type="EMBL" id="FNQE01000017">
    <property type="protein sequence ID" value="SDZ06708.1"/>
    <property type="molecule type" value="Genomic_DNA"/>
</dbReference>
<accession>A0A1H3Q0P6</accession>
<sequence>MKIGEKIRRLRVKNSLTQEELANRCELTKGFISQLERDLTSPSIATLMDILEGLGTNLRDFFNEIEEEKIVFVKDDVFVTENEDYKYTLNWLIPNAQKNQMEPILLELEPEGSSKEDYPHEGEEFGYVLSGIISIQIGNEKHKAKKGESFYFKPHANHFIKNIGKTKAKILWVSTPPSF</sequence>
<dbReference type="Gene3D" id="2.60.120.10">
    <property type="entry name" value="Jelly Rolls"/>
    <property type="match status" value="1"/>
</dbReference>
<dbReference type="InterPro" id="IPR001387">
    <property type="entry name" value="Cro/C1-type_HTH"/>
</dbReference>
<keyword evidence="1" id="KW-0238">DNA-binding</keyword>
<dbReference type="InterPro" id="IPR010982">
    <property type="entry name" value="Lambda_DNA-bd_dom_sf"/>
</dbReference>
<dbReference type="OrthoDB" id="9814553at2"/>
<gene>
    <name evidence="3" type="ORF">SAMN05660462_01732</name>
</gene>
<dbReference type="InterPro" id="IPR013096">
    <property type="entry name" value="Cupin_2"/>
</dbReference>
<evidence type="ECO:0000259" key="2">
    <source>
        <dbReference type="PROSITE" id="PS50943"/>
    </source>
</evidence>
<dbReference type="GO" id="GO:0005829">
    <property type="term" value="C:cytosol"/>
    <property type="evidence" value="ECO:0007669"/>
    <property type="project" value="TreeGrafter"/>
</dbReference>
<dbReference type="PROSITE" id="PS50943">
    <property type="entry name" value="HTH_CROC1"/>
    <property type="match status" value="1"/>
</dbReference>
<dbReference type="SUPFAM" id="SSF51182">
    <property type="entry name" value="RmlC-like cupins"/>
    <property type="match status" value="1"/>
</dbReference>
<proteinExistence type="predicted"/>
<feature type="domain" description="HTH cro/C1-type" evidence="2">
    <location>
        <begin position="7"/>
        <end position="61"/>
    </location>
</feature>
<evidence type="ECO:0000313" key="4">
    <source>
        <dbReference type="Proteomes" id="UP000198625"/>
    </source>
</evidence>
<dbReference type="Gene3D" id="1.10.260.40">
    <property type="entry name" value="lambda repressor-like DNA-binding domains"/>
    <property type="match status" value="1"/>
</dbReference>
<dbReference type="CDD" id="cd00093">
    <property type="entry name" value="HTH_XRE"/>
    <property type="match status" value="1"/>
</dbReference>
<dbReference type="CDD" id="cd02209">
    <property type="entry name" value="cupin_XRE_C"/>
    <property type="match status" value="1"/>
</dbReference>
<dbReference type="PANTHER" id="PTHR46797:SF2">
    <property type="entry name" value="TRANSCRIPTIONAL REGULATOR"/>
    <property type="match status" value="1"/>
</dbReference>
<dbReference type="InterPro" id="IPR014710">
    <property type="entry name" value="RmlC-like_jellyroll"/>
</dbReference>
<keyword evidence="4" id="KW-1185">Reference proteome</keyword>
<name>A0A1H3Q0P6_9FIRM</name>
<protein>
    <submittedName>
        <fullName evidence="3">Transcriptional regulator, XRE family with cupin sensor</fullName>
    </submittedName>
</protein>
<dbReference type="Proteomes" id="UP000198625">
    <property type="component" value="Unassembled WGS sequence"/>
</dbReference>
<evidence type="ECO:0000256" key="1">
    <source>
        <dbReference type="ARBA" id="ARBA00023125"/>
    </source>
</evidence>
<organism evidence="3 4">
    <name type="scientific">Proteiniborus ethanoligenes</name>
    <dbReference type="NCBI Taxonomy" id="415015"/>
    <lineage>
        <taxon>Bacteria</taxon>
        <taxon>Bacillati</taxon>
        <taxon>Bacillota</taxon>
        <taxon>Clostridia</taxon>
        <taxon>Eubacteriales</taxon>
        <taxon>Proteiniborus</taxon>
    </lineage>
</organism>
<dbReference type="InterPro" id="IPR050807">
    <property type="entry name" value="TransReg_Diox_bact_type"/>
</dbReference>
<dbReference type="Pfam" id="PF07883">
    <property type="entry name" value="Cupin_2"/>
    <property type="match status" value="1"/>
</dbReference>
<dbReference type="GO" id="GO:0003700">
    <property type="term" value="F:DNA-binding transcription factor activity"/>
    <property type="evidence" value="ECO:0007669"/>
    <property type="project" value="TreeGrafter"/>
</dbReference>
<reference evidence="3 4" key="1">
    <citation type="submission" date="2016-10" db="EMBL/GenBank/DDBJ databases">
        <authorList>
            <person name="de Groot N.N."/>
        </authorList>
    </citation>
    <scope>NUCLEOTIDE SEQUENCE [LARGE SCALE GENOMIC DNA]</scope>
    <source>
        <strain evidence="3 4">DSM 21650</strain>
    </source>
</reference>
<dbReference type="GO" id="GO:0003677">
    <property type="term" value="F:DNA binding"/>
    <property type="evidence" value="ECO:0007669"/>
    <property type="project" value="UniProtKB-KW"/>
</dbReference>
<dbReference type="RefSeq" id="WP_091729938.1">
    <property type="nucleotide sequence ID" value="NZ_FNQE01000017.1"/>
</dbReference>
<dbReference type="PANTHER" id="PTHR46797">
    <property type="entry name" value="HTH-TYPE TRANSCRIPTIONAL REGULATOR"/>
    <property type="match status" value="1"/>
</dbReference>
<evidence type="ECO:0000313" key="3">
    <source>
        <dbReference type="EMBL" id="SDZ06708.1"/>
    </source>
</evidence>
<dbReference type="SUPFAM" id="SSF47413">
    <property type="entry name" value="lambda repressor-like DNA-binding domains"/>
    <property type="match status" value="1"/>
</dbReference>
<dbReference type="InterPro" id="IPR011051">
    <property type="entry name" value="RmlC_Cupin_sf"/>
</dbReference>
<dbReference type="STRING" id="415015.SAMN05660462_01732"/>
<dbReference type="Pfam" id="PF01381">
    <property type="entry name" value="HTH_3"/>
    <property type="match status" value="1"/>
</dbReference>
<dbReference type="AlphaFoldDB" id="A0A1H3Q0P6"/>
<dbReference type="SMART" id="SM00530">
    <property type="entry name" value="HTH_XRE"/>
    <property type="match status" value="1"/>
</dbReference>